<keyword evidence="1" id="KW-1133">Transmembrane helix</keyword>
<comment type="caution">
    <text evidence="2">The sequence shown here is derived from an EMBL/GenBank/DDBJ whole genome shotgun (WGS) entry which is preliminary data.</text>
</comment>
<feature type="transmembrane region" description="Helical" evidence="1">
    <location>
        <begin position="48"/>
        <end position="70"/>
    </location>
</feature>
<feature type="transmembrane region" description="Helical" evidence="1">
    <location>
        <begin position="138"/>
        <end position="162"/>
    </location>
</feature>
<evidence type="ECO:0000313" key="3">
    <source>
        <dbReference type="Proteomes" id="UP000033489"/>
    </source>
</evidence>
<dbReference type="OrthoDB" id="2229129at2"/>
<evidence type="ECO:0000313" key="2">
    <source>
        <dbReference type="EMBL" id="KJQ75088.1"/>
    </source>
</evidence>
<dbReference type="EMBL" id="JYGT01000009">
    <property type="protein sequence ID" value="KJQ75088.1"/>
    <property type="molecule type" value="Genomic_DNA"/>
</dbReference>
<evidence type="ECO:0000256" key="1">
    <source>
        <dbReference type="SAM" id="Phobius"/>
    </source>
</evidence>
<dbReference type="AlphaFoldDB" id="A0A0F2DVN8"/>
<keyword evidence="1" id="KW-0472">Membrane</keyword>
<proteinExistence type="predicted"/>
<name>A0A0F2DVN8_9STRE</name>
<dbReference type="RefSeq" id="WP_045615419.1">
    <property type="nucleotide sequence ID" value="NZ_JYGT01000009.1"/>
</dbReference>
<reference evidence="2 3" key="1">
    <citation type="submission" date="2015-02" db="EMBL/GenBank/DDBJ databases">
        <title>Evolution of amylase-binding proteins of oral streptococcal species.</title>
        <authorList>
            <person name="Haase E.M."/>
        </authorList>
    </citation>
    <scope>NUCLEOTIDE SEQUENCE [LARGE SCALE GENOMIC DNA]</scope>
    <source>
        <strain evidence="2 3">UC921A</strain>
    </source>
</reference>
<dbReference type="Proteomes" id="UP000033489">
    <property type="component" value="Unassembled WGS sequence"/>
</dbReference>
<sequence length="224" mass="25674">MRKIIFIGQSGDEAVYYNTRTKEALVAKKSALLNTEGARKSNNAIIPLMLVFIFLGLIGGMVAIPAFSGFRYSSWMVPPYIAAQFFICFGFIWMMEEALYKEVKQVQGASSQQFAKAVDSNLFWENFSKKKATFGKMFIFMIVMLLVFMTTIVIFAAAIPGIIDSFNKQEPFDIQIFFSLLAALFPALLYLFLFQNNPIRWLLDVRKYEQGEVIFAEDKEKKYE</sequence>
<organism evidence="2 3">
    <name type="scientific">Streptococcus infantis</name>
    <dbReference type="NCBI Taxonomy" id="68892"/>
    <lineage>
        <taxon>Bacteria</taxon>
        <taxon>Bacillati</taxon>
        <taxon>Bacillota</taxon>
        <taxon>Bacilli</taxon>
        <taxon>Lactobacillales</taxon>
        <taxon>Streptococcaceae</taxon>
        <taxon>Streptococcus</taxon>
    </lineage>
</organism>
<accession>A0A0F2DVN8</accession>
<dbReference type="PATRIC" id="fig|28037.216.peg.1329"/>
<feature type="transmembrane region" description="Helical" evidence="1">
    <location>
        <begin position="76"/>
        <end position="95"/>
    </location>
</feature>
<protein>
    <submittedName>
        <fullName evidence="2">Uncharacterized protein</fullName>
    </submittedName>
</protein>
<gene>
    <name evidence="2" type="ORF">TZ94_01382</name>
</gene>
<feature type="transmembrane region" description="Helical" evidence="1">
    <location>
        <begin position="174"/>
        <end position="193"/>
    </location>
</feature>
<keyword evidence="1" id="KW-0812">Transmembrane</keyword>